<accession>W4GFQ4</accession>
<feature type="compositionally biased region" description="Basic and acidic residues" evidence="1">
    <location>
        <begin position="62"/>
        <end position="76"/>
    </location>
</feature>
<dbReference type="AlphaFoldDB" id="W4GFQ4"/>
<organism evidence="2">
    <name type="scientific">Aphanomyces astaci</name>
    <name type="common">Crayfish plague agent</name>
    <dbReference type="NCBI Taxonomy" id="112090"/>
    <lineage>
        <taxon>Eukaryota</taxon>
        <taxon>Sar</taxon>
        <taxon>Stramenopiles</taxon>
        <taxon>Oomycota</taxon>
        <taxon>Saprolegniomycetes</taxon>
        <taxon>Saprolegniales</taxon>
        <taxon>Verrucalvaceae</taxon>
        <taxon>Aphanomyces</taxon>
    </lineage>
</organism>
<feature type="region of interest" description="Disordered" evidence="1">
    <location>
        <begin position="62"/>
        <end position="90"/>
    </location>
</feature>
<feature type="region of interest" description="Disordered" evidence="1">
    <location>
        <begin position="1"/>
        <end position="25"/>
    </location>
</feature>
<evidence type="ECO:0000313" key="2">
    <source>
        <dbReference type="EMBL" id="ETV78522.1"/>
    </source>
</evidence>
<feature type="compositionally biased region" description="Polar residues" evidence="1">
    <location>
        <begin position="1"/>
        <end position="10"/>
    </location>
</feature>
<proteinExistence type="predicted"/>
<protein>
    <submittedName>
        <fullName evidence="2">Uncharacterized protein</fullName>
    </submittedName>
</protein>
<gene>
    <name evidence="2" type="ORF">H257_08037</name>
</gene>
<dbReference type="EMBL" id="KI913130">
    <property type="protein sequence ID" value="ETV78522.1"/>
    <property type="molecule type" value="Genomic_DNA"/>
</dbReference>
<sequence>MDPSGFSSLKFTPHATRPSTGTQGLEGYKVSYTYAFKLTMTKSANVGLVHQRQLEFKDTIEASKTSSHIDKRRQHETSVAPPTPARHNQSGHVRLAYHGVRHA</sequence>
<evidence type="ECO:0000256" key="1">
    <source>
        <dbReference type="SAM" id="MobiDB-lite"/>
    </source>
</evidence>
<name>W4GFQ4_APHAT</name>
<dbReference type="VEuPathDB" id="FungiDB:H257_08037"/>
<dbReference type="GeneID" id="20810033"/>
<dbReference type="RefSeq" id="XP_009832103.1">
    <property type="nucleotide sequence ID" value="XM_009833801.1"/>
</dbReference>
<reference evidence="2" key="1">
    <citation type="submission" date="2013-12" db="EMBL/GenBank/DDBJ databases">
        <title>The Genome Sequence of Aphanomyces astaci APO3.</title>
        <authorList>
            <consortium name="The Broad Institute Genomics Platform"/>
            <person name="Russ C."/>
            <person name="Tyler B."/>
            <person name="van West P."/>
            <person name="Dieguez-Uribeondo J."/>
            <person name="Young S.K."/>
            <person name="Zeng Q."/>
            <person name="Gargeya S."/>
            <person name="Fitzgerald M."/>
            <person name="Abouelleil A."/>
            <person name="Alvarado L."/>
            <person name="Chapman S.B."/>
            <person name="Gainer-Dewar J."/>
            <person name="Goldberg J."/>
            <person name="Griggs A."/>
            <person name="Gujja S."/>
            <person name="Hansen M."/>
            <person name="Howarth C."/>
            <person name="Imamovic A."/>
            <person name="Ireland A."/>
            <person name="Larimer J."/>
            <person name="McCowan C."/>
            <person name="Murphy C."/>
            <person name="Pearson M."/>
            <person name="Poon T.W."/>
            <person name="Priest M."/>
            <person name="Roberts A."/>
            <person name="Saif S."/>
            <person name="Shea T."/>
            <person name="Sykes S."/>
            <person name="Wortman J."/>
            <person name="Nusbaum C."/>
            <person name="Birren B."/>
        </authorList>
    </citation>
    <scope>NUCLEOTIDE SEQUENCE [LARGE SCALE GENOMIC DNA]</scope>
    <source>
        <strain evidence="2">APO3</strain>
    </source>
</reference>